<name>L0EHS1_THECK</name>
<dbReference type="OrthoDB" id="1805474at2"/>
<dbReference type="RefSeq" id="WP_015255924.1">
    <property type="nucleotide sequence ID" value="NC_019897.1"/>
</dbReference>
<keyword evidence="3" id="KW-1185">Reference proteome</keyword>
<dbReference type="eggNOG" id="COG1688">
    <property type="taxonomic scope" value="Bacteria"/>
</dbReference>
<dbReference type="EMBL" id="CP003255">
    <property type="protein sequence ID" value="AGA59189.1"/>
    <property type="molecule type" value="Genomic_DNA"/>
</dbReference>
<dbReference type="STRING" id="717605.Theco_3133"/>
<dbReference type="Pfam" id="PF09704">
    <property type="entry name" value="Cas_Cas5d"/>
    <property type="match status" value="1"/>
</dbReference>
<dbReference type="GO" id="GO:0051607">
    <property type="term" value="P:defense response to virus"/>
    <property type="evidence" value="ECO:0007669"/>
    <property type="project" value="UniProtKB-KW"/>
</dbReference>
<dbReference type="InterPro" id="IPR021124">
    <property type="entry name" value="CRISPR-assoc_prot_Cas5"/>
</dbReference>
<dbReference type="HOGENOM" id="CLU_090888_1_0_9"/>
<protein>
    <submittedName>
        <fullName evidence="2">CRISPR-associated protein Cas5</fullName>
    </submittedName>
</protein>
<sequence>MRGVVFDVKADLAFFRRPDTTNTQLTYPFMTPTAIKGLVGAILGIEDFVTGDRVGLSLLSPVRTVAQQLSMLGKDTSSSTFNRPTTIEVIVSPGYRIYYAGNDKAEQLAQFLREGKAVCHTYLGSAFALTKPVFVREVDKVEVLQSDSEVETATVVPTRFVKSIVPESGKYYSRAGGFMHRYLGGRVFERSVDYIYERYGRSIRFVPKRDIDPDDGLICHFGEEVVCLV</sequence>
<dbReference type="KEGG" id="tco:Theco_3133"/>
<dbReference type="Proteomes" id="UP000010795">
    <property type="component" value="Chromosome"/>
</dbReference>
<proteinExistence type="predicted"/>
<evidence type="ECO:0000313" key="3">
    <source>
        <dbReference type="Proteomes" id="UP000010795"/>
    </source>
</evidence>
<evidence type="ECO:0000313" key="2">
    <source>
        <dbReference type="EMBL" id="AGA59189.1"/>
    </source>
</evidence>
<accession>L0EHS1</accession>
<dbReference type="GO" id="GO:0043571">
    <property type="term" value="P:maintenance of CRISPR repeat elements"/>
    <property type="evidence" value="ECO:0007669"/>
    <property type="project" value="InterPro"/>
</dbReference>
<evidence type="ECO:0000256" key="1">
    <source>
        <dbReference type="ARBA" id="ARBA00023118"/>
    </source>
</evidence>
<dbReference type="InterPro" id="IPR013422">
    <property type="entry name" value="CRISPR-assoc_prot_Cas5_N"/>
</dbReference>
<organism evidence="2 3">
    <name type="scientific">Thermobacillus composti (strain DSM 18247 / JCM 13945 / KWC4)</name>
    <dbReference type="NCBI Taxonomy" id="717605"/>
    <lineage>
        <taxon>Bacteria</taxon>
        <taxon>Bacillati</taxon>
        <taxon>Bacillota</taxon>
        <taxon>Bacilli</taxon>
        <taxon>Bacillales</taxon>
        <taxon>Paenibacillaceae</taxon>
        <taxon>Thermobacillus</taxon>
    </lineage>
</organism>
<dbReference type="NCBIfam" id="TIGR02593">
    <property type="entry name" value="CRISPR_cas5"/>
    <property type="match status" value="1"/>
</dbReference>
<gene>
    <name evidence="2" type="ordered locus">Theco_3133</name>
</gene>
<dbReference type="AlphaFoldDB" id="L0EHS1"/>
<dbReference type="Gene3D" id="3.30.70.2660">
    <property type="match status" value="1"/>
</dbReference>
<keyword evidence="1" id="KW-0051">Antiviral defense</keyword>
<reference evidence="3" key="1">
    <citation type="submission" date="2012-01" db="EMBL/GenBank/DDBJ databases">
        <title>Complete sequence of chromosome of Thermobacillus composti KWC4.</title>
        <authorList>
            <person name="Lucas S."/>
            <person name="Han J."/>
            <person name="Lapidus A."/>
            <person name="Cheng J.-F."/>
            <person name="Goodwin L."/>
            <person name="Pitluck S."/>
            <person name="Peters L."/>
            <person name="Ovchinnikova G."/>
            <person name="Teshima H."/>
            <person name="Detter J.C."/>
            <person name="Han C."/>
            <person name="Tapia R."/>
            <person name="Land M."/>
            <person name="Hauser L."/>
            <person name="Kyrpides N."/>
            <person name="Ivanova N."/>
            <person name="Pagani I."/>
            <person name="Anderson I."/>
            <person name="Woyke T."/>
        </authorList>
    </citation>
    <scope>NUCLEOTIDE SEQUENCE [LARGE SCALE GENOMIC DNA]</scope>
    <source>
        <strain evidence="3">DSM 18247 / JCM 13945 / KWC4</strain>
    </source>
</reference>